<dbReference type="AlphaFoldDB" id="A3MU27"/>
<dbReference type="OrthoDB" id="25002at2157"/>
<evidence type="ECO:0000313" key="1">
    <source>
        <dbReference type="EMBL" id="ABO08144.1"/>
    </source>
</evidence>
<gene>
    <name evidence="1" type="ordered locus">Pcal_0718</name>
</gene>
<dbReference type="Proteomes" id="UP000001431">
    <property type="component" value="Chromosome"/>
</dbReference>
<protein>
    <recommendedName>
        <fullName evidence="3">DUF499 domain-containing protein</fullName>
    </recommendedName>
</protein>
<reference evidence="1" key="1">
    <citation type="submission" date="2007-02" db="EMBL/GenBank/DDBJ databases">
        <title>Complete sequence of Pyrobaculum calidifontis JCM 11548.</title>
        <authorList>
            <consortium name="US DOE Joint Genome Institute"/>
            <person name="Copeland A."/>
            <person name="Lucas S."/>
            <person name="Lapidus A."/>
            <person name="Barry K."/>
            <person name="Glavina del Rio T."/>
            <person name="Dalin E."/>
            <person name="Tice H."/>
            <person name="Pitluck S."/>
            <person name="Chain P."/>
            <person name="Malfatti S."/>
            <person name="Shin M."/>
            <person name="Vergez L."/>
            <person name="Schmutz J."/>
            <person name="Larimer F."/>
            <person name="Land M."/>
            <person name="Hauser L."/>
            <person name="Kyrpides N."/>
            <person name="Mikhailova N."/>
            <person name="Cozen A.E."/>
            <person name="Fitz-Gibbon S.T."/>
            <person name="House C.H."/>
            <person name="Saltikov C."/>
            <person name="Lowe T.M."/>
            <person name="Richardson P."/>
        </authorList>
    </citation>
    <scope>NUCLEOTIDE SEQUENCE [LARGE SCALE GENOMIC DNA]</scope>
    <source>
        <strain evidence="1">JCM 11548</strain>
    </source>
</reference>
<accession>A3MU27</accession>
<dbReference type="RefSeq" id="WP_011849402.1">
    <property type="nucleotide sequence ID" value="NC_009073.1"/>
</dbReference>
<sequence length="1015" mass="113290">MQLREFVRRLDVVDRFVSGGVSPAVDVKVVFDCLFGGGRPVAGHEVYCSREEFFSVTYPTAGMVRWLSVLFGVLAGRPGKNVFVLPAYLGAGKSHFLAFVLHVAALYRECRGVGQCVVKELKRYGIDVELPDLEGDLRVVLFHGGYASSPPWGSGVPTKDLLRGELVGRGPVLYLFDEAGMFDNRFGAQFADYMQLLSEVFVEAGPGKALVVSYSLASGQYSPPSLERLRRVDPLIIEMDAVRNIVHIVRRWAGIDKVPPYREFRDLVGVVPEDKVKEFHGKVAETYPFNPVALETLLLLAEESLVKASRIQLTRGLLQSALKALKSAVERGGGLVVHGDLPEPGEVVEPPPEFSKFWSSILGLYRKDEEAAGDDFVLRSVLRHVIYRSFVGRLMPRSGIYPDEAALILGNYDVVLGALPVSNAVRRLGDFRVQKTAGGYVYLPLPDEYEALAKALVYVSEEEGAKAVHDEVEQLVKSVAKRFKRVAVLGWKEGKAEGVSSFDDAKKAADYVGERDFSALLVDLRGTAQVPRRNNLFVVRAREGAVPGDVKEFLGKVAVPPDKLSGALYMLGRVKVAVDRVAEDLESYFPDIVQVEDRALRQALEDGVKVRLERIKEVARSYIRRYVEKWLDEVLLGRRISASGGLEYLAKYLGSSKPEAVIEWALGRAQVFVKIGDLWDQWLNNDDAPPYPLSFDDFVEGLLRRCREDCNCVVREGGEYQWISEGGGCFYELRDPRNSEVALAYVEGSVNESVVEQFLTYLDSRGSVEFTYQRLGGEEVRRSLADVLREREDWMYLKHAKYRIEKRKKRLDVKVNGVVTSLAEVNPGDEVVIAVESDEKISRVIWEFAGVQHETTVNDVFFQFKVRVGEDPQYVVKIVAEFADGSVVERSVVLNVRVRRRREVSTAVVNVGDVVVAVSASSAAEAVRLLERLKEDIVEVVEVRAIEASEDLNLRLEFRGRRGHLQQARRLIKAVEPVTQNVGVTVKFKEPVTVDKSLLESLGKGALLWTKIVEE</sequence>
<proteinExistence type="predicted"/>
<evidence type="ECO:0008006" key="3">
    <source>
        <dbReference type="Google" id="ProtNLM"/>
    </source>
</evidence>
<name>A3MU27_PYRCJ</name>
<keyword evidence="2" id="KW-1185">Reference proteome</keyword>
<dbReference type="HOGENOM" id="CLU_295544_0_0_2"/>
<dbReference type="eggNOG" id="arCOG00887">
    <property type="taxonomic scope" value="Archaea"/>
</dbReference>
<dbReference type="STRING" id="410359.Pcal_0718"/>
<dbReference type="KEGG" id="pcl:Pcal_0718"/>
<organism evidence="1 2">
    <name type="scientific">Pyrobaculum calidifontis (strain DSM 21063 / JCM 11548 / VA1)</name>
    <dbReference type="NCBI Taxonomy" id="410359"/>
    <lineage>
        <taxon>Archaea</taxon>
        <taxon>Thermoproteota</taxon>
        <taxon>Thermoprotei</taxon>
        <taxon>Thermoproteales</taxon>
        <taxon>Thermoproteaceae</taxon>
        <taxon>Pyrobaculum</taxon>
    </lineage>
</organism>
<dbReference type="GeneID" id="4908388"/>
<evidence type="ECO:0000313" key="2">
    <source>
        <dbReference type="Proteomes" id="UP000001431"/>
    </source>
</evidence>
<dbReference type="EMBL" id="CP000561">
    <property type="protein sequence ID" value="ABO08144.1"/>
    <property type="molecule type" value="Genomic_DNA"/>
</dbReference>